<dbReference type="Gene3D" id="1.10.1740.10">
    <property type="match status" value="1"/>
</dbReference>
<comment type="similarity">
    <text evidence="1">Belongs to the sigma-70 factor family. ECF subfamily.</text>
</comment>
<accession>A0A556N640</accession>
<dbReference type="RefSeq" id="WP_144331183.1">
    <property type="nucleotide sequence ID" value="NZ_VLPL01000001.1"/>
</dbReference>
<reference evidence="8 9" key="1">
    <citation type="submission" date="2019-07" db="EMBL/GenBank/DDBJ databases">
        <authorList>
            <person name="Huq M.A."/>
        </authorList>
    </citation>
    <scope>NUCLEOTIDE SEQUENCE [LARGE SCALE GENOMIC DNA]</scope>
    <source>
        <strain evidence="8 9">MAH-3</strain>
    </source>
</reference>
<evidence type="ECO:0000259" key="7">
    <source>
        <dbReference type="Pfam" id="PF04545"/>
    </source>
</evidence>
<dbReference type="PANTHER" id="PTHR43133">
    <property type="entry name" value="RNA POLYMERASE ECF-TYPE SIGMA FACTO"/>
    <property type="match status" value="1"/>
</dbReference>
<dbReference type="PANTHER" id="PTHR43133:SF46">
    <property type="entry name" value="RNA POLYMERASE SIGMA-70 FACTOR ECF SUBFAMILY"/>
    <property type="match status" value="1"/>
</dbReference>
<dbReference type="AlphaFoldDB" id="A0A556N640"/>
<dbReference type="CDD" id="cd06171">
    <property type="entry name" value="Sigma70_r4"/>
    <property type="match status" value="1"/>
</dbReference>
<gene>
    <name evidence="8" type="ORF">FO442_00540</name>
</gene>
<dbReference type="InterPro" id="IPR007627">
    <property type="entry name" value="RNA_pol_sigma70_r2"/>
</dbReference>
<dbReference type="InterPro" id="IPR013324">
    <property type="entry name" value="RNA_pol_sigma_r3/r4-like"/>
</dbReference>
<dbReference type="SUPFAM" id="SSF88946">
    <property type="entry name" value="Sigma2 domain of RNA polymerase sigma factors"/>
    <property type="match status" value="1"/>
</dbReference>
<dbReference type="Pfam" id="PF04545">
    <property type="entry name" value="Sigma70_r4"/>
    <property type="match status" value="1"/>
</dbReference>
<dbReference type="InterPro" id="IPR007630">
    <property type="entry name" value="RNA_pol_sigma70_r4"/>
</dbReference>
<keyword evidence="2" id="KW-0805">Transcription regulation</keyword>
<keyword evidence="5" id="KW-0804">Transcription</keyword>
<name>A0A556N640_9FLAO</name>
<dbReference type="InterPro" id="IPR014284">
    <property type="entry name" value="RNA_pol_sigma-70_dom"/>
</dbReference>
<dbReference type="InterPro" id="IPR039425">
    <property type="entry name" value="RNA_pol_sigma-70-like"/>
</dbReference>
<sequence length="193" mass="23185">MAINVYFHQSPELLQEEQVWVMQAKEDPARFEPLYRKYYDAILRYLKQRMEDPEQAHDVASQVFIKAIKNLSKYEDRGVPFGSWLYRIAKSELYQSYREMQSKRTVSMEHVQIPIFDTLFFDNQEFEHNRSLLLSAMQKLKQEQLKLIEMRFFEQLSFKEIGETIGITENNAKVKTFRALEKLREYFLGRYAA</sequence>
<dbReference type="InterPro" id="IPR036388">
    <property type="entry name" value="WH-like_DNA-bd_sf"/>
</dbReference>
<feature type="domain" description="RNA polymerase sigma-70 region 2" evidence="6">
    <location>
        <begin position="34"/>
        <end position="99"/>
    </location>
</feature>
<evidence type="ECO:0000259" key="6">
    <source>
        <dbReference type="Pfam" id="PF04542"/>
    </source>
</evidence>
<keyword evidence="4" id="KW-0238">DNA-binding</keyword>
<evidence type="ECO:0000256" key="4">
    <source>
        <dbReference type="ARBA" id="ARBA00023125"/>
    </source>
</evidence>
<organism evidence="8 9">
    <name type="scientific">Fluviicola chungangensis</name>
    <dbReference type="NCBI Taxonomy" id="2597671"/>
    <lineage>
        <taxon>Bacteria</taxon>
        <taxon>Pseudomonadati</taxon>
        <taxon>Bacteroidota</taxon>
        <taxon>Flavobacteriia</taxon>
        <taxon>Flavobacteriales</taxon>
        <taxon>Crocinitomicaceae</taxon>
        <taxon>Fluviicola</taxon>
    </lineage>
</organism>
<feature type="domain" description="RNA polymerase sigma-70 region 4" evidence="7">
    <location>
        <begin position="136"/>
        <end position="185"/>
    </location>
</feature>
<dbReference type="NCBIfam" id="TIGR02937">
    <property type="entry name" value="sigma70-ECF"/>
    <property type="match status" value="1"/>
</dbReference>
<evidence type="ECO:0000256" key="1">
    <source>
        <dbReference type="ARBA" id="ARBA00010641"/>
    </source>
</evidence>
<keyword evidence="3" id="KW-0731">Sigma factor</keyword>
<evidence type="ECO:0000256" key="5">
    <source>
        <dbReference type="ARBA" id="ARBA00023163"/>
    </source>
</evidence>
<evidence type="ECO:0000256" key="3">
    <source>
        <dbReference type="ARBA" id="ARBA00023082"/>
    </source>
</evidence>
<comment type="caution">
    <text evidence="8">The sequence shown here is derived from an EMBL/GenBank/DDBJ whole genome shotgun (WGS) entry which is preliminary data.</text>
</comment>
<dbReference type="GO" id="GO:0006352">
    <property type="term" value="P:DNA-templated transcription initiation"/>
    <property type="evidence" value="ECO:0007669"/>
    <property type="project" value="InterPro"/>
</dbReference>
<dbReference type="OrthoDB" id="9780326at2"/>
<evidence type="ECO:0000313" key="8">
    <source>
        <dbReference type="EMBL" id="TSJ47647.1"/>
    </source>
</evidence>
<dbReference type="EMBL" id="VLPL01000001">
    <property type="protein sequence ID" value="TSJ47647.1"/>
    <property type="molecule type" value="Genomic_DNA"/>
</dbReference>
<proteinExistence type="inferred from homology"/>
<keyword evidence="9" id="KW-1185">Reference proteome</keyword>
<dbReference type="Gene3D" id="1.10.10.10">
    <property type="entry name" value="Winged helix-like DNA-binding domain superfamily/Winged helix DNA-binding domain"/>
    <property type="match status" value="1"/>
</dbReference>
<evidence type="ECO:0000313" key="9">
    <source>
        <dbReference type="Proteomes" id="UP000316008"/>
    </source>
</evidence>
<dbReference type="GO" id="GO:0016987">
    <property type="term" value="F:sigma factor activity"/>
    <property type="evidence" value="ECO:0007669"/>
    <property type="project" value="UniProtKB-KW"/>
</dbReference>
<dbReference type="InterPro" id="IPR013325">
    <property type="entry name" value="RNA_pol_sigma_r2"/>
</dbReference>
<dbReference type="Proteomes" id="UP000316008">
    <property type="component" value="Unassembled WGS sequence"/>
</dbReference>
<evidence type="ECO:0000256" key="2">
    <source>
        <dbReference type="ARBA" id="ARBA00023015"/>
    </source>
</evidence>
<protein>
    <submittedName>
        <fullName evidence="8">Sigma-70 family RNA polymerase sigma factor</fullName>
    </submittedName>
</protein>
<dbReference type="Pfam" id="PF04542">
    <property type="entry name" value="Sigma70_r2"/>
    <property type="match status" value="1"/>
</dbReference>
<dbReference type="SUPFAM" id="SSF88659">
    <property type="entry name" value="Sigma3 and sigma4 domains of RNA polymerase sigma factors"/>
    <property type="match status" value="1"/>
</dbReference>
<dbReference type="GO" id="GO:0003677">
    <property type="term" value="F:DNA binding"/>
    <property type="evidence" value="ECO:0007669"/>
    <property type="project" value="UniProtKB-KW"/>
</dbReference>